<dbReference type="Proteomes" id="UP000692954">
    <property type="component" value="Unassembled WGS sequence"/>
</dbReference>
<reference evidence="3" key="1">
    <citation type="submission" date="2021-01" db="EMBL/GenBank/DDBJ databases">
        <authorList>
            <consortium name="Genoscope - CEA"/>
            <person name="William W."/>
        </authorList>
    </citation>
    <scope>NUCLEOTIDE SEQUENCE</scope>
</reference>
<protein>
    <submittedName>
        <fullName evidence="3">Uncharacterized protein</fullName>
    </submittedName>
</protein>
<feature type="compositionally biased region" description="Low complexity" evidence="2">
    <location>
        <begin position="883"/>
        <end position="895"/>
    </location>
</feature>
<evidence type="ECO:0000313" key="4">
    <source>
        <dbReference type="Proteomes" id="UP000692954"/>
    </source>
</evidence>
<proteinExistence type="predicted"/>
<evidence type="ECO:0000313" key="3">
    <source>
        <dbReference type="EMBL" id="CAD8082751.1"/>
    </source>
</evidence>
<dbReference type="PROSITE" id="PS50297">
    <property type="entry name" value="ANK_REP_REGION"/>
    <property type="match status" value="2"/>
</dbReference>
<feature type="region of interest" description="Disordered" evidence="2">
    <location>
        <begin position="862"/>
        <end position="895"/>
    </location>
</feature>
<keyword evidence="1" id="KW-0040">ANK repeat</keyword>
<dbReference type="GO" id="GO:0005634">
    <property type="term" value="C:nucleus"/>
    <property type="evidence" value="ECO:0007669"/>
    <property type="project" value="TreeGrafter"/>
</dbReference>
<accession>A0A8S1MXF8</accession>
<sequence length="1074" mass="125080">MNYANPLSLSIHGSFLNQKENPSILTSFLSQNQSVRSTQSIPTKLSYISQNKSKKKELVSPRSKIVTLHEDRKSEKRTIERVKYVSEHSNTPYLYISKKHPQINISMFPKLSPEPKIQVNRMPYINIMTEPTAAIEEHNDEGRSNGEKSIEDKQMSLNKSNNLLQTSIISNNQEEQLSSSKLSLKSRFKQAVQKSFRSPPRKSIFTLLISHEFNTFHQNERKTIQNKFEPGNQVLGSKIITMKKNDYRNLCIYNRLITRQSRFANVEQFTISSQAFQRKINLIHSTNSRNLIQTESFSLLPKSSRKSAISIIQNLQTNFLHGISDKKQSKIEQQEGVEKQLLHDNKEFQRVQINLTVTFENEDKTVYQFNKPKYIYQQNNILIEDLSQLQQFSPKLTPKIVPLSLQPSTNQIQLASTKKLDYNSSFINLRTKRLSRLSVQQGVTQEEVLKFEQKNEFNKPGLYFRVYYQNKLYKLMQKSNFTKQNLEEIEQNFRPKFAQPTNNTIMTNAYTMMSTTEQGIRQRKITNESITDKIQFLGIKLSKYQIESERFIFDYNDETSQDGTDSSEDSDQEVSLDKYLESPLYSNKPLDKKKKISKRQKTLLEISNQQQNQAQFFNDQHTDQKQLSTGTLVLIKKIRKAFQIPLFIQPIINILEPSTKNKLLTYHVKFCEEFKMDLIEDKLQIVLKELRKYQKNPKLHSMILSAIEMRYSQILIGRYNNQTRMIDVEHQDPVFQVPILEKQDQQQSYHIPQQVVQVKNQNKFVQKESVKDSFNKKPQTIVKSKQQSQRYLTKQDSLQVNLPQQQWNRRAMQSGELSNTLQQSNQQNSNFFTQTSTVLITKPTQTSQQSVFRVMSSKHIDLNSSQQDMSSSFHSSQNEETPQSGQVQKTQQIQTQQQQILQPQIQDQIFSGRKLYSRNEDSQQDINEQCNFHLRGGNMNCLSMYMNSLRMRTHIRESSRRQKLDQIQQIKLSIYDHNYTEFIDNIQLIPEMKLDTTFQNGNTFLIIAAQCGCIEIVHELIKRGADINIKNDDGNTAVHLALAYGHYKIADMLMEAGGSTHILNKKGQNAWGML</sequence>
<feature type="compositionally biased region" description="Low complexity" evidence="2">
    <location>
        <begin position="864"/>
        <end position="876"/>
    </location>
</feature>
<feature type="repeat" description="ANK" evidence="1">
    <location>
        <begin position="1033"/>
        <end position="1065"/>
    </location>
</feature>
<dbReference type="EMBL" id="CAJJDN010000044">
    <property type="protein sequence ID" value="CAD8082751.1"/>
    <property type="molecule type" value="Genomic_DNA"/>
</dbReference>
<dbReference type="SMART" id="SM00248">
    <property type="entry name" value="ANK"/>
    <property type="match status" value="2"/>
</dbReference>
<keyword evidence="4" id="KW-1185">Reference proteome</keyword>
<dbReference type="OrthoDB" id="71307at2759"/>
<dbReference type="Pfam" id="PF12796">
    <property type="entry name" value="Ank_2"/>
    <property type="match status" value="1"/>
</dbReference>
<comment type="caution">
    <text evidence="3">The sequence shown here is derived from an EMBL/GenBank/DDBJ whole genome shotgun (WGS) entry which is preliminary data.</text>
</comment>
<gene>
    <name evidence="3" type="ORF">PSON_ATCC_30995.1.T0440029</name>
</gene>
<feature type="repeat" description="ANK" evidence="1">
    <location>
        <begin position="1000"/>
        <end position="1032"/>
    </location>
</feature>
<dbReference type="PANTHER" id="PTHR24183:SF1">
    <property type="entry name" value="FIBRONECTIN TYPE 3 AND ANKYRIN REPEAT DOMAINS PROTEIN 1"/>
    <property type="match status" value="1"/>
</dbReference>
<evidence type="ECO:0000256" key="2">
    <source>
        <dbReference type="SAM" id="MobiDB-lite"/>
    </source>
</evidence>
<dbReference type="PROSITE" id="PS50088">
    <property type="entry name" value="ANK_REPEAT"/>
    <property type="match status" value="2"/>
</dbReference>
<dbReference type="PANTHER" id="PTHR24183">
    <property type="entry name" value="FIBRONECTIN TYPE 3 AND ANKYRIN REPEAT DOMAINS PROTEIN 1"/>
    <property type="match status" value="1"/>
</dbReference>
<dbReference type="AlphaFoldDB" id="A0A8S1MXF8"/>
<dbReference type="InterPro" id="IPR002110">
    <property type="entry name" value="Ankyrin_rpt"/>
</dbReference>
<name>A0A8S1MXF8_9CILI</name>
<evidence type="ECO:0000256" key="1">
    <source>
        <dbReference type="PROSITE-ProRule" id="PRU00023"/>
    </source>
</evidence>
<organism evidence="3 4">
    <name type="scientific">Paramecium sonneborni</name>
    <dbReference type="NCBI Taxonomy" id="65129"/>
    <lineage>
        <taxon>Eukaryota</taxon>
        <taxon>Sar</taxon>
        <taxon>Alveolata</taxon>
        <taxon>Ciliophora</taxon>
        <taxon>Intramacronucleata</taxon>
        <taxon>Oligohymenophorea</taxon>
        <taxon>Peniculida</taxon>
        <taxon>Parameciidae</taxon>
        <taxon>Paramecium</taxon>
    </lineage>
</organism>